<name>A0AAD7J2F3_9AGAR</name>
<sequence>MPSRKPSEDDVHRRPSITIEGNAALAALVEEMVLDGEPPANCRRVPQPPASCLATRHCSEAVKYGEVITGRPKLETLNVSKGGGLCTFAQLLDTMRGWPRLILEYVLLPATHPSPNFDATVGPNSTSSSTSEEEAAAPCPALKMAKITDTLDASKHFGFASFAGRTQRLRPIGAARPATRDPPRPRRGPACLGAVARGALFAV</sequence>
<reference evidence="1" key="1">
    <citation type="submission" date="2023-03" db="EMBL/GenBank/DDBJ databases">
        <title>Massive genome expansion in bonnet fungi (Mycena s.s.) driven by repeated elements and novel gene families across ecological guilds.</title>
        <authorList>
            <consortium name="Lawrence Berkeley National Laboratory"/>
            <person name="Harder C.B."/>
            <person name="Miyauchi S."/>
            <person name="Viragh M."/>
            <person name="Kuo A."/>
            <person name="Thoen E."/>
            <person name="Andreopoulos B."/>
            <person name="Lu D."/>
            <person name="Skrede I."/>
            <person name="Drula E."/>
            <person name="Henrissat B."/>
            <person name="Morin E."/>
            <person name="Kohler A."/>
            <person name="Barry K."/>
            <person name="LaButti K."/>
            <person name="Morin E."/>
            <person name="Salamov A."/>
            <person name="Lipzen A."/>
            <person name="Mereny Z."/>
            <person name="Hegedus B."/>
            <person name="Baldrian P."/>
            <person name="Stursova M."/>
            <person name="Weitz H."/>
            <person name="Taylor A."/>
            <person name="Grigoriev I.V."/>
            <person name="Nagy L.G."/>
            <person name="Martin F."/>
            <person name="Kauserud H."/>
        </authorList>
    </citation>
    <scope>NUCLEOTIDE SEQUENCE</scope>
    <source>
        <strain evidence="1">CBHHK188m</strain>
    </source>
</reference>
<organism evidence="1 2">
    <name type="scientific">Mycena maculata</name>
    <dbReference type="NCBI Taxonomy" id="230809"/>
    <lineage>
        <taxon>Eukaryota</taxon>
        <taxon>Fungi</taxon>
        <taxon>Dikarya</taxon>
        <taxon>Basidiomycota</taxon>
        <taxon>Agaricomycotina</taxon>
        <taxon>Agaricomycetes</taxon>
        <taxon>Agaricomycetidae</taxon>
        <taxon>Agaricales</taxon>
        <taxon>Marasmiineae</taxon>
        <taxon>Mycenaceae</taxon>
        <taxon>Mycena</taxon>
    </lineage>
</organism>
<keyword evidence="2" id="KW-1185">Reference proteome</keyword>
<evidence type="ECO:0000313" key="1">
    <source>
        <dbReference type="EMBL" id="KAJ7753651.1"/>
    </source>
</evidence>
<comment type="caution">
    <text evidence="1">The sequence shown here is derived from an EMBL/GenBank/DDBJ whole genome shotgun (WGS) entry which is preliminary data.</text>
</comment>
<dbReference type="AlphaFoldDB" id="A0AAD7J2F3"/>
<dbReference type="EMBL" id="JARJLG010000070">
    <property type="protein sequence ID" value="KAJ7753651.1"/>
    <property type="molecule type" value="Genomic_DNA"/>
</dbReference>
<proteinExistence type="predicted"/>
<evidence type="ECO:0000313" key="2">
    <source>
        <dbReference type="Proteomes" id="UP001215280"/>
    </source>
</evidence>
<protein>
    <submittedName>
        <fullName evidence="1">Uncharacterized protein</fullName>
    </submittedName>
</protein>
<gene>
    <name evidence="1" type="ORF">DFH07DRAFT_960127</name>
</gene>
<accession>A0AAD7J2F3</accession>
<dbReference type="Proteomes" id="UP001215280">
    <property type="component" value="Unassembled WGS sequence"/>
</dbReference>